<organism evidence="10 11">
    <name type="scientific">Hevea brasiliensis</name>
    <name type="common">Para rubber tree</name>
    <name type="synonym">Siphonia brasiliensis</name>
    <dbReference type="NCBI Taxonomy" id="3981"/>
    <lineage>
        <taxon>Eukaryota</taxon>
        <taxon>Viridiplantae</taxon>
        <taxon>Streptophyta</taxon>
        <taxon>Embryophyta</taxon>
        <taxon>Tracheophyta</taxon>
        <taxon>Spermatophyta</taxon>
        <taxon>Magnoliopsida</taxon>
        <taxon>eudicotyledons</taxon>
        <taxon>Gunneridae</taxon>
        <taxon>Pentapetalae</taxon>
        <taxon>rosids</taxon>
        <taxon>fabids</taxon>
        <taxon>Malpighiales</taxon>
        <taxon>Euphorbiaceae</taxon>
        <taxon>Crotonoideae</taxon>
        <taxon>Micrandreae</taxon>
        <taxon>Hevea</taxon>
    </lineage>
</organism>
<comment type="caution">
    <text evidence="10">The sequence shown here is derived from an EMBL/GenBank/DDBJ whole genome shotgun (WGS) entry which is preliminary data.</text>
</comment>
<dbReference type="PROSITE" id="PS51450">
    <property type="entry name" value="LRR"/>
    <property type="match status" value="1"/>
</dbReference>
<dbReference type="InterPro" id="IPR032675">
    <property type="entry name" value="LRR_dom_sf"/>
</dbReference>
<accession>A0A6A6L1T3</accession>
<keyword evidence="8" id="KW-0325">Glycoprotein</keyword>
<evidence type="ECO:0000313" key="11">
    <source>
        <dbReference type="Proteomes" id="UP000467840"/>
    </source>
</evidence>
<dbReference type="FunFam" id="3.80.10.10:FF:000129">
    <property type="entry name" value="Leucine-rich repeat receptor-like kinase"/>
    <property type="match status" value="1"/>
</dbReference>
<dbReference type="Pfam" id="PF00560">
    <property type="entry name" value="LRR_1"/>
    <property type="match status" value="3"/>
</dbReference>
<evidence type="ECO:0000256" key="3">
    <source>
        <dbReference type="ARBA" id="ARBA00022692"/>
    </source>
</evidence>
<evidence type="ECO:0000256" key="1">
    <source>
        <dbReference type="ARBA" id="ARBA00004167"/>
    </source>
</evidence>
<dbReference type="PANTHER" id="PTHR48065">
    <property type="entry name" value="OS10G0469600 PROTEIN"/>
    <property type="match status" value="1"/>
</dbReference>
<protein>
    <recommendedName>
        <fullName evidence="9">Leucine-rich repeat-containing N-terminal plant-type domain-containing protein</fullName>
    </recommendedName>
</protein>
<reference evidence="10 11" key="1">
    <citation type="journal article" date="2020" name="Mol. Plant">
        <title>The Chromosome-Based Rubber Tree Genome Provides New Insights into Spurge Genome Evolution and Rubber Biosynthesis.</title>
        <authorList>
            <person name="Liu J."/>
            <person name="Shi C."/>
            <person name="Shi C.C."/>
            <person name="Li W."/>
            <person name="Zhang Q.J."/>
            <person name="Zhang Y."/>
            <person name="Li K."/>
            <person name="Lu H.F."/>
            <person name="Shi C."/>
            <person name="Zhu S.T."/>
            <person name="Xiao Z.Y."/>
            <person name="Nan H."/>
            <person name="Yue Y."/>
            <person name="Zhu X.G."/>
            <person name="Wu Y."/>
            <person name="Hong X.N."/>
            <person name="Fan G.Y."/>
            <person name="Tong Y."/>
            <person name="Zhang D."/>
            <person name="Mao C.L."/>
            <person name="Liu Y.L."/>
            <person name="Hao S.J."/>
            <person name="Liu W.Q."/>
            <person name="Lv M.Q."/>
            <person name="Zhang H.B."/>
            <person name="Liu Y."/>
            <person name="Hu-Tang G.R."/>
            <person name="Wang J.P."/>
            <person name="Wang J.H."/>
            <person name="Sun Y.H."/>
            <person name="Ni S.B."/>
            <person name="Chen W.B."/>
            <person name="Zhang X.C."/>
            <person name="Jiao Y.N."/>
            <person name="Eichler E.E."/>
            <person name="Li G.H."/>
            <person name="Liu X."/>
            <person name="Gao L.Z."/>
        </authorList>
    </citation>
    <scope>NUCLEOTIDE SEQUENCE [LARGE SCALE GENOMIC DNA]</scope>
    <source>
        <strain evidence="11">cv. GT1</strain>
        <tissue evidence="10">Leaf</tissue>
    </source>
</reference>
<evidence type="ECO:0000259" key="9">
    <source>
        <dbReference type="Pfam" id="PF08263"/>
    </source>
</evidence>
<keyword evidence="7" id="KW-0472">Membrane</keyword>
<evidence type="ECO:0000256" key="6">
    <source>
        <dbReference type="ARBA" id="ARBA00022989"/>
    </source>
</evidence>
<dbReference type="Pfam" id="PF13855">
    <property type="entry name" value="LRR_8"/>
    <property type="match status" value="1"/>
</dbReference>
<gene>
    <name evidence="10" type="ORF">GH714_007842</name>
</gene>
<comment type="subcellular location">
    <subcellularLocation>
        <location evidence="1">Membrane</location>
        <topology evidence="1">Single-pass membrane protein</topology>
    </subcellularLocation>
</comment>
<dbReference type="Proteomes" id="UP000467840">
    <property type="component" value="Chromosome 7"/>
</dbReference>
<evidence type="ECO:0000256" key="8">
    <source>
        <dbReference type="ARBA" id="ARBA00023180"/>
    </source>
</evidence>
<dbReference type="InterPro" id="IPR001611">
    <property type="entry name" value="Leu-rich_rpt"/>
</dbReference>
<dbReference type="InterPro" id="IPR013210">
    <property type="entry name" value="LRR_N_plant-typ"/>
</dbReference>
<dbReference type="SUPFAM" id="SSF52058">
    <property type="entry name" value="L domain-like"/>
    <property type="match status" value="1"/>
</dbReference>
<dbReference type="AlphaFoldDB" id="A0A6A6L1T3"/>
<dbReference type="PANTHER" id="PTHR48065:SF75">
    <property type="entry name" value="LEUCINE-RICH REPEAT-CONTAINING N-TERMINAL PLANT-TYPE DOMAIN-CONTAINING PROTEIN"/>
    <property type="match status" value="1"/>
</dbReference>
<keyword evidence="11" id="KW-1185">Reference proteome</keyword>
<evidence type="ECO:0000313" key="10">
    <source>
        <dbReference type="EMBL" id="KAF2294143.1"/>
    </source>
</evidence>
<name>A0A6A6L1T3_HEVBR</name>
<evidence type="ECO:0000256" key="4">
    <source>
        <dbReference type="ARBA" id="ARBA00022729"/>
    </source>
</evidence>
<proteinExistence type="predicted"/>
<keyword evidence="4" id="KW-0732">Signal</keyword>
<keyword evidence="2" id="KW-0433">Leucine-rich repeat</keyword>
<evidence type="ECO:0000256" key="2">
    <source>
        <dbReference type="ARBA" id="ARBA00022614"/>
    </source>
</evidence>
<keyword evidence="3" id="KW-0812">Transmembrane</keyword>
<feature type="domain" description="Leucine-rich repeat-containing N-terminal plant-type" evidence="9">
    <location>
        <begin position="5"/>
        <end position="41"/>
    </location>
</feature>
<keyword evidence="5" id="KW-0677">Repeat</keyword>
<dbReference type="FunFam" id="3.80.10.10:FF:000041">
    <property type="entry name" value="LRR receptor-like serine/threonine-protein kinase ERECTA"/>
    <property type="match status" value="1"/>
</dbReference>
<evidence type="ECO:0000256" key="5">
    <source>
        <dbReference type="ARBA" id="ARBA00022737"/>
    </source>
</evidence>
<dbReference type="Gene3D" id="3.80.10.10">
    <property type="entry name" value="Ribonuclease Inhibitor"/>
    <property type="match status" value="2"/>
</dbReference>
<sequence length="302" mass="33108">MACNPSDLLALNGFSNCLTSKIDGWNSTASDCCTWTGVTCDNSTYLSKRVIGLELGNKRLTGMICESLAGLDQLRILNLSHNLLHGTLPAKVFGLQNLEVLDLSNNDFVDSIPPIGKMSSIRYVDLSKNYFKGSINATLCETHPIYKFSTWQVTISLVKFQEVLGNVLLQHLFLNSNSLSGNFPESLLQLQNLHVLHLEDNIFSGQLNAELGNFNSLFYLDLSNNSFTGGIPMSLTGLQTLTDRNISTDGNAPCVPLYKTRVPSGSLQYNKIGSLPPTLDLSCNKLTGPIWPSFGNLKGFMF</sequence>
<dbReference type="Pfam" id="PF08263">
    <property type="entry name" value="LRRNT_2"/>
    <property type="match status" value="1"/>
</dbReference>
<dbReference type="GO" id="GO:0016020">
    <property type="term" value="C:membrane"/>
    <property type="evidence" value="ECO:0007669"/>
    <property type="project" value="UniProtKB-SubCell"/>
</dbReference>
<dbReference type="EMBL" id="JAAGAX010000013">
    <property type="protein sequence ID" value="KAF2294143.1"/>
    <property type="molecule type" value="Genomic_DNA"/>
</dbReference>
<evidence type="ECO:0000256" key="7">
    <source>
        <dbReference type="ARBA" id="ARBA00023136"/>
    </source>
</evidence>
<keyword evidence="6" id="KW-1133">Transmembrane helix</keyword>